<dbReference type="AlphaFoldDB" id="A0A1H9GN96"/>
<evidence type="ECO:0000259" key="1">
    <source>
        <dbReference type="PROSITE" id="PS51725"/>
    </source>
</evidence>
<keyword evidence="2" id="KW-0560">Oxidoreductase</keyword>
<dbReference type="RefSeq" id="WP_177229663.1">
    <property type="nucleotide sequence ID" value="NZ_FOFV01000003.1"/>
</dbReference>
<dbReference type="EMBL" id="FOFV01000003">
    <property type="protein sequence ID" value="SEQ51541.1"/>
    <property type="molecule type" value="Genomic_DNA"/>
</dbReference>
<dbReference type="STRING" id="65499.SAMN04488000_103199"/>
<keyword evidence="3" id="KW-1185">Reference proteome</keyword>
<organism evidence="2 3">
    <name type="scientific">Lentzea albida</name>
    <dbReference type="NCBI Taxonomy" id="65499"/>
    <lineage>
        <taxon>Bacteria</taxon>
        <taxon>Bacillati</taxon>
        <taxon>Actinomycetota</taxon>
        <taxon>Actinomycetes</taxon>
        <taxon>Pseudonocardiales</taxon>
        <taxon>Pseudonocardiaceae</taxon>
        <taxon>Lentzea</taxon>
    </lineage>
</organism>
<dbReference type="PROSITE" id="PS51725">
    <property type="entry name" value="ABM"/>
    <property type="match status" value="1"/>
</dbReference>
<proteinExistence type="predicted"/>
<dbReference type="Gene3D" id="3.30.70.100">
    <property type="match status" value="1"/>
</dbReference>
<sequence>MSNTDNGALAPAEFLSSTEPVSVVAVGRLRPGFEPDHIHRLAKEAIPVVHAEKGCEQYVVHSELDDPRVFVFYERWSNGSDLLGHLRNPDLREYSDAFFKALEFELRWLLPLSA</sequence>
<dbReference type="GO" id="GO:0004497">
    <property type="term" value="F:monooxygenase activity"/>
    <property type="evidence" value="ECO:0007669"/>
    <property type="project" value="UniProtKB-KW"/>
</dbReference>
<feature type="domain" description="ABM" evidence="1">
    <location>
        <begin position="21"/>
        <end position="114"/>
    </location>
</feature>
<dbReference type="InterPro" id="IPR011008">
    <property type="entry name" value="Dimeric_a/b-barrel"/>
</dbReference>
<evidence type="ECO:0000313" key="3">
    <source>
        <dbReference type="Proteomes" id="UP000199503"/>
    </source>
</evidence>
<protein>
    <submittedName>
        <fullName evidence="2">Quinol monooxygenase YgiN</fullName>
    </submittedName>
</protein>
<dbReference type="SUPFAM" id="SSF54909">
    <property type="entry name" value="Dimeric alpha+beta barrel"/>
    <property type="match status" value="1"/>
</dbReference>
<reference evidence="3" key="1">
    <citation type="submission" date="2016-10" db="EMBL/GenBank/DDBJ databases">
        <authorList>
            <person name="Varghese N."/>
            <person name="Submissions S."/>
        </authorList>
    </citation>
    <scope>NUCLEOTIDE SEQUENCE [LARGE SCALE GENOMIC DNA]</scope>
    <source>
        <strain evidence="3">DSM 44437</strain>
    </source>
</reference>
<keyword evidence="2" id="KW-0503">Monooxygenase</keyword>
<dbReference type="Proteomes" id="UP000199503">
    <property type="component" value="Unassembled WGS sequence"/>
</dbReference>
<accession>A0A1H9GN96</accession>
<dbReference type="InterPro" id="IPR007138">
    <property type="entry name" value="ABM_dom"/>
</dbReference>
<evidence type="ECO:0000313" key="2">
    <source>
        <dbReference type="EMBL" id="SEQ51541.1"/>
    </source>
</evidence>
<dbReference type="Pfam" id="PF03992">
    <property type="entry name" value="ABM"/>
    <property type="match status" value="1"/>
</dbReference>
<name>A0A1H9GN96_9PSEU</name>
<gene>
    <name evidence="2" type="ORF">SAMN04488000_103199</name>
</gene>